<dbReference type="GO" id="GO:0004149">
    <property type="term" value="F:dihydrolipoyllysine-residue succinyltransferase activity"/>
    <property type="evidence" value="ECO:0007669"/>
    <property type="project" value="UniProtKB-EC"/>
</dbReference>
<dbReference type="InterPro" id="IPR001078">
    <property type="entry name" value="2-oxoacid_DH_actylTfrase"/>
</dbReference>
<dbReference type="Pfam" id="PF16078">
    <property type="entry name" value="2-oxogl_dehyd_N"/>
    <property type="match status" value="1"/>
</dbReference>
<evidence type="ECO:0000256" key="2">
    <source>
        <dbReference type="ARBA" id="ARBA00001964"/>
    </source>
</evidence>
<evidence type="ECO:0000256" key="9">
    <source>
        <dbReference type="ARBA" id="ARBA00023268"/>
    </source>
</evidence>
<dbReference type="GO" id="GO:0005829">
    <property type="term" value="C:cytosol"/>
    <property type="evidence" value="ECO:0007669"/>
    <property type="project" value="TreeGrafter"/>
</dbReference>
<evidence type="ECO:0000313" key="14">
    <source>
        <dbReference type="EMBL" id="CAB4645298.1"/>
    </source>
</evidence>
<dbReference type="Pfam" id="PF02779">
    <property type="entry name" value="Transket_pyr"/>
    <property type="match status" value="1"/>
</dbReference>
<dbReference type="Gene3D" id="3.40.50.970">
    <property type="match status" value="1"/>
</dbReference>
<comment type="cofactor">
    <cofactor evidence="2">
        <name>thiamine diphosphate</name>
        <dbReference type="ChEBI" id="CHEBI:58937"/>
    </cofactor>
</comment>
<dbReference type="GO" id="GO:0046872">
    <property type="term" value="F:metal ion binding"/>
    <property type="evidence" value="ECO:0007669"/>
    <property type="project" value="UniProtKB-KW"/>
</dbReference>
<dbReference type="AlphaFoldDB" id="A0A6J6K8M7"/>
<dbReference type="InterPro" id="IPR042179">
    <property type="entry name" value="KGD_C_sf"/>
</dbReference>
<dbReference type="PANTHER" id="PTHR23152">
    <property type="entry name" value="2-OXOGLUTARATE DEHYDROGENASE"/>
    <property type="match status" value="1"/>
</dbReference>
<dbReference type="CDD" id="cd02016">
    <property type="entry name" value="TPP_E1_OGDC_like"/>
    <property type="match status" value="1"/>
</dbReference>
<evidence type="ECO:0000259" key="12">
    <source>
        <dbReference type="SMART" id="SM00861"/>
    </source>
</evidence>
<evidence type="ECO:0000256" key="6">
    <source>
        <dbReference type="ARBA" id="ARBA00022842"/>
    </source>
</evidence>
<feature type="region of interest" description="Disordered" evidence="11">
    <location>
        <begin position="103"/>
        <end position="122"/>
    </location>
</feature>
<dbReference type="Gene3D" id="1.10.287.1150">
    <property type="entry name" value="TPP helical domain"/>
    <property type="match status" value="1"/>
</dbReference>
<dbReference type="Gene3D" id="3.30.559.10">
    <property type="entry name" value="Chloramphenicol acetyltransferase-like domain"/>
    <property type="match status" value="1"/>
</dbReference>
<dbReference type="NCBIfam" id="NF006914">
    <property type="entry name" value="PRK09404.1"/>
    <property type="match status" value="1"/>
</dbReference>
<keyword evidence="9" id="KW-0511">Multifunctional enzyme</keyword>
<dbReference type="InterPro" id="IPR032106">
    <property type="entry name" value="2-oxogl_dehyd_N"/>
</dbReference>
<dbReference type="Pfam" id="PF00198">
    <property type="entry name" value="2-oxoacid_dh"/>
    <property type="match status" value="1"/>
</dbReference>
<dbReference type="EC" id="1.2.4.2" evidence="4"/>
<comment type="cofactor">
    <cofactor evidence="1">
        <name>Mg(2+)</name>
        <dbReference type="ChEBI" id="CHEBI:18420"/>
    </cofactor>
</comment>
<comment type="catalytic activity">
    <reaction evidence="10">
        <text>N(6)-[(R)-dihydrolipoyl]-L-lysyl-[protein] + succinyl-CoA = N(6)-[(R)-S(8)-succinyldihydrolipoyl]-L-lysyl-[protein] + CoA</text>
        <dbReference type="Rhea" id="RHEA:15213"/>
        <dbReference type="Rhea" id="RHEA-COMP:10475"/>
        <dbReference type="Rhea" id="RHEA-COMP:20092"/>
        <dbReference type="ChEBI" id="CHEBI:57287"/>
        <dbReference type="ChEBI" id="CHEBI:57292"/>
        <dbReference type="ChEBI" id="CHEBI:83100"/>
        <dbReference type="ChEBI" id="CHEBI:83120"/>
        <dbReference type="EC" id="2.3.1.61"/>
    </reaction>
</comment>
<dbReference type="InterPro" id="IPR001017">
    <property type="entry name" value="DH_E1"/>
</dbReference>
<keyword evidence="6" id="KW-0460">Magnesium</keyword>
<reference evidence="14" key="1">
    <citation type="submission" date="2020-05" db="EMBL/GenBank/DDBJ databases">
        <authorList>
            <person name="Chiriac C."/>
            <person name="Salcher M."/>
            <person name="Ghai R."/>
            <person name="Kavagutti S V."/>
        </authorList>
    </citation>
    <scope>NUCLEOTIDE SEQUENCE</scope>
</reference>
<protein>
    <recommendedName>
        <fullName evidence="4">oxoglutarate dehydrogenase (succinyl-transferring)</fullName>
        <ecNumber evidence="4">1.2.4.2</ecNumber>
    </recommendedName>
</protein>
<dbReference type="InterPro" id="IPR011603">
    <property type="entry name" value="2oxoglutarate_DH_E1"/>
</dbReference>
<feature type="domain" description="Transketolase-like pyrimidine-binding" evidence="12">
    <location>
        <begin position="911"/>
        <end position="1104"/>
    </location>
</feature>
<dbReference type="EMBL" id="CAEZWI010000010">
    <property type="protein sequence ID" value="CAB4645298.1"/>
    <property type="molecule type" value="Genomic_DNA"/>
</dbReference>
<gene>
    <name evidence="13" type="ORF">UFOPK2171_00087</name>
    <name evidence="14" type="ORF">UFOPK2237_00182</name>
</gene>
<keyword evidence="5" id="KW-0479">Metal-binding</keyword>
<dbReference type="InterPro" id="IPR029061">
    <property type="entry name" value="THDP-binding"/>
</dbReference>
<evidence type="ECO:0000256" key="7">
    <source>
        <dbReference type="ARBA" id="ARBA00023002"/>
    </source>
</evidence>
<evidence type="ECO:0000256" key="1">
    <source>
        <dbReference type="ARBA" id="ARBA00001946"/>
    </source>
</evidence>
<dbReference type="InterPro" id="IPR005475">
    <property type="entry name" value="Transketolase-like_Pyr-bd"/>
</dbReference>
<dbReference type="PIRSF" id="PIRSF000157">
    <property type="entry name" value="Oxoglu_dh_E1"/>
    <property type="match status" value="1"/>
</dbReference>
<accession>A0A6J6K8M7</accession>
<evidence type="ECO:0000256" key="4">
    <source>
        <dbReference type="ARBA" id="ARBA00012280"/>
    </source>
</evidence>
<dbReference type="NCBIfam" id="NF008907">
    <property type="entry name" value="PRK12270.1"/>
    <property type="match status" value="1"/>
</dbReference>
<dbReference type="GO" id="GO:0045252">
    <property type="term" value="C:oxoglutarate dehydrogenase complex"/>
    <property type="evidence" value="ECO:0007669"/>
    <property type="project" value="TreeGrafter"/>
</dbReference>
<dbReference type="GO" id="GO:0004591">
    <property type="term" value="F:oxoglutarate dehydrogenase (succinyl-transferring) activity"/>
    <property type="evidence" value="ECO:0007669"/>
    <property type="project" value="UniProtKB-EC"/>
</dbReference>
<dbReference type="GO" id="GO:0006099">
    <property type="term" value="P:tricarboxylic acid cycle"/>
    <property type="evidence" value="ECO:0007669"/>
    <property type="project" value="UniProtKB-UniPathway"/>
</dbReference>
<dbReference type="SMART" id="SM00861">
    <property type="entry name" value="Transket_pyr"/>
    <property type="match status" value="1"/>
</dbReference>
<evidence type="ECO:0000256" key="5">
    <source>
        <dbReference type="ARBA" id="ARBA00022723"/>
    </source>
</evidence>
<proteinExistence type="predicted"/>
<evidence type="ECO:0000313" key="13">
    <source>
        <dbReference type="EMBL" id="CAB4641269.1"/>
    </source>
</evidence>
<dbReference type="Pfam" id="PF00676">
    <property type="entry name" value="E1_dh"/>
    <property type="match status" value="1"/>
</dbReference>
<dbReference type="NCBIfam" id="TIGR00239">
    <property type="entry name" value="2oxo_dh_E1"/>
    <property type="match status" value="1"/>
</dbReference>
<sequence length="1248" mass="137790">MHVEALVRWAIRFIEQYLEFNKEGPQAVSGPTSSPFGANDWLVDELYQQFLEDKQSVDPAWWDFFADYSPSEYSPHATATKSAATAKPAPAAQPVVTQTVTAPVSATPAATPTEPSAKPAPASLADDVIEKLKGTSARVVTNMEASLEIPTATSVRAVPAKLMVDNRIVINNHLARGRGGKVSFTHIIGFAIVRALREMPDMNVSYTTIDGKPAIARHQQVGLGLAIDLAKEDGSRQLLVPCIKSADTMDFAAFWAGYEDVIRKARAGKLAVEDFQGTTASLTNPGTIGTVHSVPRLMPGQGVIIGVGAMDYPAEWQGASDDALARNAVSKIMTFTSTYDHRVIQGAQSGDFLRRVHQLLLGADGFYDEIFRALQIPYEPIRWAQDLATSHDADLDKTARVQEMIHAFRVRGHLLADIDPLEYHQRSHPDLDIANHGMTLWDLDREFATGGFGGRPFAMLRDILGTLRDAYCRTIGIEYMHLQDPEQRKWIQDRLERKQDKVDRDEQLRILRKLNEAEAFESFLQTKYVGQKRFSLEGGESAIPFVDQILIEAAKDELDEVCIGMPHRGRLNVLANIAGKGYGRIFNEFEGNYGEESVQGSGDVKYHLGTKSTYKAAGGEEVKVYLAANPSHLEAVNPVLEGIVRAKQDIIAQTQEGSKDKYSVLPLLMHGDAAFAGQGVVAETLQMSQLQGYRVGGTIHLVINNQVGFTTSPRYSRTSVYSTDVARTIQAPVFHVNGDDPEAVVRVAQLAYDFRQAFHKDVVIDLVCYRRRGHNEADDPSLTQPLMYDIIDQKRSVRKLYTEALVGRGDITLEEAEAALKHYQDELEGVFQATKSETAEHFNASASEVISHGQQTLAPQTPTWEVPTAISREVIDRVVASQTNMPEGFTVHPRLAPQLARRAEMVSTDAIDWGMGEALALGSLLTEGTVIRLAGQDSRRGTFGHRHAVIVDKQTGWQYKPLKTCYEAGAKLDVYDSLLSEYAAMGFEYGYSVIRPEALTMWEAQFGDFANGAQTIIDEYITTGEQKWAQKSSVVLLLPHGYEGQGPDHSSARVERFLQQCAQDNITVAMPTTPASFFHLLRWQVKSSLTRPLVVFTPKSLLRAKYATSKVSDFTEGTFKAIIGDTTVNPDDVTSVLLCSGKVYYDLAAEREKQGRKDVAIVRLERLYPLPAITLPPELARYKNLANVRWVQEEPANQGAWSFMAMNLPALINRAITGISRPASSSPAVGSHHRSELEQQALVAQAFS</sequence>
<dbReference type="UniPathway" id="UPA00223">
    <property type="reaction ID" value="UER00997"/>
</dbReference>
<organism evidence="14">
    <name type="scientific">freshwater metagenome</name>
    <dbReference type="NCBI Taxonomy" id="449393"/>
    <lineage>
        <taxon>unclassified sequences</taxon>
        <taxon>metagenomes</taxon>
        <taxon>ecological metagenomes</taxon>
    </lineage>
</organism>
<dbReference type="GO" id="GO:0030976">
    <property type="term" value="F:thiamine pyrophosphate binding"/>
    <property type="evidence" value="ECO:0007669"/>
    <property type="project" value="InterPro"/>
</dbReference>
<dbReference type="InterPro" id="IPR023213">
    <property type="entry name" value="CAT-like_dom_sf"/>
</dbReference>
<dbReference type="Gene3D" id="3.40.50.11610">
    <property type="entry name" value="Multifunctional 2-oxoglutarate metabolism enzyme, C-terminal domain"/>
    <property type="match status" value="1"/>
</dbReference>
<dbReference type="SUPFAM" id="SSF52777">
    <property type="entry name" value="CoA-dependent acyltransferases"/>
    <property type="match status" value="1"/>
</dbReference>
<dbReference type="SUPFAM" id="SSF52518">
    <property type="entry name" value="Thiamin diphosphate-binding fold (THDP-binding)"/>
    <property type="match status" value="2"/>
</dbReference>
<dbReference type="EMBL" id="CAEZWD010000004">
    <property type="protein sequence ID" value="CAB4641269.1"/>
    <property type="molecule type" value="Genomic_DNA"/>
</dbReference>
<dbReference type="Pfam" id="PF16870">
    <property type="entry name" value="OxoGdeHyase_C"/>
    <property type="match status" value="1"/>
</dbReference>
<keyword evidence="7" id="KW-0560">Oxidoreductase</keyword>
<evidence type="ECO:0000256" key="8">
    <source>
        <dbReference type="ARBA" id="ARBA00023052"/>
    </source>
</evidence>
<dbReference type="Gene3D" id="3.40.50.12470">
    <property type="match status" value="1"/>
</dbReference>
<dbReference type="PANTHER" id="PTHR23152:SF4">
    <property type="entry name" value="2-OXOADIPATE DEHYDROGENASE COMPLEX COMPONENT E1"/>
    <property type="match status" value="1"/>
</dbReference>
<evidence type="ECO:0000256" key="3">
    <source>
        <dbReference type="ARBA" id="ARBA00004813"/>
    </source>
</evidence>
<comment type="pathway">
    <text evidence="3">Carbohydrate metabolism; tricarboxylic acid cycle; succinyl-CoA from 2-oxoglutarate (dehydrogenase route): step 1/1.</text>
</comment>
<evidence type="ECO:0000256" key="11">
    <source>
        <dbReference type="SAM" id="MobiDB-lite"/>
    </source>
</evidence>
<evidence type="ECO:0000256" key="10">
    <source>
        <dbReference type="ARBA" id="ARBA00052761"/>
    </source>
</evidence>
<keyword evidence="8" id="KW-0786">Thiamine pyrophosphate</keyword>
<name>A0A6J6K8M7_9ZZZZ</name>
<dbReference type="InterPro" id="IPR031717">
    <property type="entry name" value="ODO-1/KGD_C"/>
</dbReference>